<dbReference type="PANTHER" id="PTHR30514">
    <property type="entry name" value="GLUCOKINASE"/>
    <property type="match status" value="1"/>
</dbReference>
<dbReference type="InterPro" id="IPR046348">
    <property type="entry name" value="SIS_dom_sf"/>
</dbReference>
<dbReference type="Pfam" id="PF01418">
    <property type="entry name" value="HTH_6"/>
    <property type="match status" value="1"/>
</dbReference>
<accession>A0A143Z746</accession>
<proteinExistence type="predicted"/>
<dbReference type="InterPro" id="IPR000281">
    <property type="entry name" value="HTH_RpiR"/>
</dbReference>
<dbReference type="OrthoDB" id="1648815at2"/>
<dbReference type="GO" id="GO:0003700">
    <property type="term" value="F:DNA-binding transcription factor activity"/>
    <property type="evidence" value="ECO:0007669"/>
    <property type="project" value="InterPro"/>
</dbReference>
<evidence type="ECO:0000256" key="1">
    <source>
        <dbReference type="ARBA" id="ARBA00023015"/>
    </source>
</evidence>
<dbReference type="InterPro" id="IPR047640">
    <property type="entry name" value="RpiR-like"/>
</dbReference>
<feature type="domain" description="HTH rpiR-type" evidence="4">
    <location>
        <begin position="1"/>
        <end position="77"/>
    </location>
</feature>
<evidence type="ECO:0000313" key="9">
    <source>
        <dbReference type="Proteomes" id="UP000199280"/>
    </source>
</evidence>
<dbReference type="GO" id="GO:0097367">
    <property type="term" value="F:carbohydrate derivative binding"/>
    <property type="evidence" value="ECO:0007669"/>
    <property type="project" value="InterPro"/>
</dbReference>
<dbReference type="InterPro" id="IPR035472">
    <property type="entry name" value="RpiR-like_SIS"/>
</dbReference>
<dbReference type="SUPFAM" id="SSF46689">
    <property type="entry name" value="Homeodomain-like"/>
    <property type="match status" value="1"/>
</dbReference>
<name>A0A143Z746_9LACT</name>
<dbReference type="Pfam" id="PF01380">
    <property type="entry name" value="SIS"/>
    <property type="match status" value="1"/>
</dbReference>
<dbReference type="Gene3D" id="3.40.50.10490">
    <property type="entry name" value="Glucose-6-phosphate isomerase like protein, domain 1"/>
    <property type="match status" value="1"/>
</dbReference>
<dbReference type="EMBL" id="FNYT01000035">
    <property type="protein sequence ID" value="SEJ89033.1"/>
    <property type="molecule type" value="Genomic_DNA"/>
</dbReference>
<dbReference type="InterPro" id="IPR001347">
    <property type="entry name" value="SIS_dom"/>
</dbReference>
<keyword evidence="2" id="KW-0238">DNA-binding</keyword>
<evidence type="ECO:0000313" key="6">
    <source>
        <dbReference type="EMBL" id="CZR09636.1"/>
    </source>
</evidence>
<dbReference type="Gene3D" id="1.10.10.10">
    <property type="entry name" value="Winged helix-like DNA-binding domain superfamily/Winged helix DNA-binding domain"/>
    <property type="match status" value="1"/>
</dbReference>
<keyword evidence="3" id="KW-0804">Transcription</keyword>
<dbReference type="GO" id="GO:1901135">
    <property type="term" value="P:carbohydrate derivative metabolic process"/>
    <property type="evidence" value="ECO:0007669"/>
    <property type="project" value="InterPro"/>
</dbReference>
<evidence type="ECO:0000313" key="8">
    <source>
        <dbReference type="Proteomes" id="UP000076878"/>
    </source>
</evidence>
<dbReference type="GO" id="GO:0016853">
    <property type="term" value="F:isomerase activity"/>
    <property type="evidence" value="ECO:0007669"/>
    <property type="project" value="UniProtKB-KW"/>
</dbReference>
<keyword evidence="6" id="KW-0413">Isomerase</keyword>
<evidence type="ECO:0000259" key="5">
    <source>
        <dbReference type="PROSITE" id="PS51464"/>
    </source>
</evidence>
<gene>
    <name evidence="7" type="ORF">SAMN05216375_13516</name>
    <name evidence="6" type="ORF">TR210_2775</name>
</gene>
<evidence type="ECO:0000256" key="2">
    <source>
        <dbReference type="ARBA" id="ARBA00023125"/>
    </source>
</evidence>
<dbReference type="Proteomes" id="UP000076878">
    <property type="component" value="Unassembled WGS sequence"/>
</dbReference>
<organism evidence="6 8">
    <name type="scientific">Trichococcus ilyis</name>
    <dbReference type="NCBI Taxonomy" id="640938"/>
    <lineage>
        <taxon>Bacteria</taxon>
        <taxon>Bacillati</taxon>
        <taxon>Bacillota</taxon>
        <taxon>Bacilli</taxon>
        <taxon>Lactobacillales</taxon>
        <taxon>Carnobacteriaceae</taxon>
        <taxon>Trichococcus</taxon>
    </lineage>
</organism>
<dbReference type="PROSITE" id="PS51464">
    <property type="entry name" value="SIS"/>
    <property type="match status" value="1"/>
</dbReference>
<evidence type="ECO:0000259" key="4">
    <source>
        <dbReference type="PROSITE" id="PS51071"/>
    </source>
</evidence>
<dbReference type="PANTHER" id="PTHR30514:SF21">
    <property type="entry name" value="RPIR-FAMILY TRANSCRIPTIONAL REGULATOR"/>
    <property type="match status" value="1"/>
</dbReference>
<evidence type="ECO:0000313" key="7">
    <source>
        <dbReference type="EMBL" id="SEJ89033.1"/>
    </source>
</evidence>
<dbReference type="CDD" id="cd05013">
    <property type="entry name" value="SIS_RpiR"/>
    <property type="match status" value="1"/>
</dbReference>
<reference evidence="6 8" key="1">
    <citation type="submission" date="2016-02" db="EMBL/GenBank/DDBJ databases">
        <authorList>
            <person name="Wen L."/>
            <person name="He K."/>
            <person name="Yang H."/>
        </authorList>
    </citation>
    <scope>NUCLEOTIDE SEQUENCE [LARGE SCALE GENOMIC DNA]</scope>
    <source>
        <strain evidence="6">Trichococcus_R210</strain>
    </source>
</reference>
<keyword evidence="1" id="KW-0805">Transcription regulation</keyword>
<evidence type="ECO:0000256" key="3">
    <source>
        <dbReference type="ARBA" id="ARBA00023163"/>
    </source>
</evidence>
<dbReference type="STRING" id="640938.TR210_2775"/>
<dbReference type="InterPro" id="IPR009057">
    <property type="entry name" value="Homeodomain-like_sf"/>
</dbReference>
<dbReference type="RefSeq" id="WP_068624744.1">
    <property type="nucleotide sequence ID" value="NZ_FJNB01000029.1"/>
</dbReference>
<protein>
    <submittedName>
        <fullName evidence="6">Sugar isomerase (Sis)</fullName>
    </submittedName>
    <submittedName>
        <fullName evidence="7">Transcriptional regulator, RpiR family</fullName>
    </submittedName>
</protein>
<dbReference type="GO" id="GO:0003677">
    <property type="term" value="F:DNA binding"/>
    <property type="evidence" value="ECO:0007669"/>
    <property type="project" value="UniProtKB-KW"/>
</dbReference>
<dbReference type="EMBL" id="FJNB01000029">
    <property type="protein sequence ID" value="CZR09636.1"/>
    <property type="molecule type" value="Genomic_DNA"/>
</dbReference>
<reference evidence="7 9" key="2">
    <citation type="submission" date="2016-10" db="EMBL/GenBank/DDBJ databases">
        <authorList>
            <person name="Varghese N."/>
            <person name="Submissions S."/>
        </authorList>
    </citation>
    <scope>NUCLEOTIDE SEQUENCE [LARGE SCALE GENOMIC DNA]</scope>
    <source>
        <strain evidence="7 9">DSM 22150</strain>
    </source>
</reference>
<sequence>MNIIEEIQNQYSAFSANEKKIADYILQNKASIKNMNIKDLAAKVDTSTSSITRFCKHINIDGFVDMKIALRSATSKHPSKEMPTVYDDIYGYYTQVIDETNQMIEDQAIETVVAWIKKAKKTVIYGIGSSGFTAAELAQRLIRMGLNVTGVTDSHLMIINSSIIKEDELVIAISNSGETPELIASLEIAKKKKAKIIALTSFRNSSLTQLADVTCFGYHPRFVNNTVFVNTQFGMMYLIDVISTFLLQDEDFQYNMDLTRKNVQGYSKKTE</sequence>
<dbReference type="PROSITE" id="PS51071">
    <property type="entry name" value="HTH_RPIR"/>
    <property type="match status" value="1"/>
</dbReference>
<dbReference type="SUPFAM" id="SSF53697">
    <property type="entry name" value="SIS domain"/>
    <property type="match status" value="1"/>
</dbReference>
<keyword evidence="9" id="KW-1185">Reference proteome</keyword>
<feature type="domain" description="SIS" evidence="5">
    <location>
        <begin position="112"/>
        <end position="252"/>
    </location>
</feature>
<dbReference type="InterPro" id="IPR036388">
    <property type="entry name" value="WH-like_DNA-bd_sf"/>
</dbReference>
<dbReference type="AlphaFoldDB" id="A0A143Z746"/>
<dbReference type="Proteomes" id="UP000199280">
    <property type="component" value="Unassembled WGS sequence"/>
</dbReference>